<evidence type="ECO:0000256" key="7">
    <source>
        <dbReference type="ARBA" id="ARBA00043249"/>
    </source>
</evidence>
<dbReference type="FunFam" id="1.10.238.10:FF:000148">
    <property type="entry name" value="alpha-actinin, sarcomeric isoform X2"/>
    <property type="match status" value="1"/>
</dbReference>
<dbReference type="InterPro" id="IPR002017">
    <property type="entry name" value="Spectrin_repeat"/>
</dbReference>
<dbReference type="InterPro" id="IPR002048">
    <property type="entry name" value="EF_hand_dom"/>
</dbReference>
<dbReference type="GO" id="GO:0044877">
    <property type="term" value="F:protein-containing complex binding"/>
    <property type="evidence" value="ECO:0007669"/>
    <property type="project" value="UniProtKB-ARBA"/>
</dbReference>
<dbReference type="AlphaFoldDB" id="A0AAJ6ZI27"/>
<keyword evidence="3" id="KW-0677">Repeat</keyword>
<dbReference type="SMART" id="SM00054">
    <property type="entry name" value="EFh"/>
    <property type="match status" value="2"/>
</dbReference>
<dbReference type="RefSeq" id="XP_013172857.1">
    <property type="nucleotide sequence ID" value="XM_013317403.1"/>
</dbReference>
<evidence type="ECO:0000313" key="12">
    <source>
        <dbReference type="RefSeq" id="XP_013172857.1"/>
    </source>
</evidence>
<evidence type="ECO:0000256" key="1">
    <source>
        <dbReference type="ARBA" id="ARBA00010255"/>
    </source>
</evidence>
<evidence type="ECO:0000256" key="5">
    <source>
        <dbReference type="ARBA" id="ARBA00023203"/>
    </source>
</evidence>
<keyword evidence="9" id="KW-0175">Coiled coil</keyword>
<dbReference type="Pfam" id="PF00435">
    <property type="entry name" value="Spectrin"/>
    <property type="match status" value="4"/>
</dbReference>
<dbReference type="PANTHER" id="PTHR11915">
    <property type="entry name" value="SPECTRIN/FILAMIN RELATED CYTOSKELETAL PROTEIN"/>
    <property type="match status" value="1"/>
</dbReference>
<dbReference type="Pfam" id="PF13499">
    <property type="entry name" value="EF-hand_7"/>
    <property type="match status" value="1"/>
</dbReference>
<dbReference type="InterPro" id="IPR011992">
    <property type="entry name" value="EF-hand-dom_pair"/>
</dbReference>
<dbReference type="SMART" id="SM00150">
    <property type="entry name" value="SPEC"/>
    <property type="match status" value="4"/>
</dbReference>
<evidence type="ECO:0000256" key="8">
    <source>
        <dbReference type="ARBA" id="ARBA00067262"/>
    </source>
</evidence>
<evidence type="ECO:0000256" key="2">
    <source>
        <dbReference type="ARBA" id="ARBA00022723"/>
    </source>
</evidence>
<dbReference type="FunFam" id="1.20.58.60:FF:000004">
    <property type="entry name" value="Actinin alpha 1"/>
    <property type="match status" value="1"/>
</dbReference>
<dbReference type="InterPro" id="IPR036872">
    <property type="entry name" value="CH_dom_sf"/>
</dbReference>
<feature type="domain" description="EF-hand" evidence="11">
    <location>
        <begin position="754"/>
        <end position="789"/>
    </location>
</feature>
<dbReference type="GO" id="GO:0003779">
    <property type="term" value="F:actin binding"/>
    <property type="evidence" value="ECO:0007669"/>
    <property type="project" value="UniProtKB-KW"/>
</dbReference>
<keyword evidence="2" id="KW-0479">Metal-binding</keyword>
<dbReference type="CDD" id="cd00051">
    <property type="entry name" value="EFh"/>
    <property type="match status" value="1"/>
</dbReference>
<proteinExistence type="inferred from homology"/>
<dbReference type="SUPFAM" id="SSF47473">
    <property type="entry name" value="EF-hand"/>
    <property type="match status" value="1"/>
</dbReference>
<dbReference type="PROSITE" id="PS00020">
    <property type="entry name" value="ACTININ_2"/>
    <property type="match status" value="1"/>
</dbReference>
<dbReference type="CDD" id="cd00176">
    <property type="entry name" value="SPEC"/>
    <property type="match status" value="3"/>
</dbReference>
<sequence length="900" mass="103895">MMMDNGVITNNYDGVYGDGYMEQEEEWEREGLLDPAWEKQQKKTFTAWCNSHLRKAGTGIENIDEDFRNGLKLMLLLEVISGETLPKPDRGKMRFHKIANVNKALDFIASKGVKLVSIGAEEIVDGNLKMTLGMIWTIILRFAIQDISVEEMTAKEGLLLWCQRKTAPYKNVNVQNFHLSFKDGLAFCALIHRHRPDLIDYSKLSKDNPLENLNTAFDVAEKYLDIPRMLDPDDLQNTAMPDERAVMTYVSSYYHCFSGAQKAETAANRICKVLKVNQENERLMEEYERLASDLLEWIRRTMPWLNSRQTDNSLAGCQKKLEDYRTYRRKHKPPRVEQKAKLETNFNTLQTKLRLSNRPAYMPTEGKMVSDIAQAWKGLEIAEKAFEEWLLSEMMRLERLEYLAQKFKHKADIHEDWTRGKEEMLQSQDFRQCKLYDIKALKKKHEAFESDLAAHQDRVEQIAAIAQELNTLEYHEVGAVNARCQRICSQWDRLGALTQRRRLALDDAERLLEQIDLLHLEFAKRAAPFNNWLDGTREDLVDMFIVHTIEEISGLMDAHARFKATLGEADKEYQAIVNLVHQVESIVKQHQIPGGLENPYTTLTAHELNRKWSEVRQLVPQRDGTLAAELRKQQNNETLRRQFAEQANAVGPWIERQMDAVTAIGMGLQGSLEDQLRRLREYEAGVYAYKPHIEELERIHQAVQEGMIFENRYSQYTMETLRVGWEQLLTSINRTINEVENQILTRDSKGITHEQLNEFRASFNHFDKNRTGRLAPEELKSCLVSLGYSIGKDRQGELDFQRILAVVDPNNTGYVSFDAFLDFMTRESTDTDTAEQVIDSFRILAGDKPYITAEELRRELPPDQAEYCVARMPAYRASGAPPGALDYMAFSTALYGETDL</sequence>
<reference evidence="12" key="1">
    <citation type="submission" date="2025-08" db="UniProtKB">
        <authorList>
            <consortium name="RefSeq"/>
        </authorList>
    </citation>
    <scope>IDENTIFICATION</scope>
</reference>
<comment type="similarity">
    <text evidence="1">Belongs to the alpha-actinin family.</text>
</comment>
<feature type="coiled-coil region" evidence="9">
    <location>
        <begin position="273"/>
        <end position="300"/>
    </location>
</feature>
<dbReference type="InterPro" id="IPR018159">
    <property type="entry name" value="Spectrin/alpha-actinin"/>
</dbReference>
<keyword evidence="4" id="KW-0106">Calcium</keyword>
<dbReference type="FunFam" id="1.10.418.10:FF:000005">
    <property type="entry name" value="Actinin alpha 4"/>
    <property type="match status" value="1"/>
</dbReference>
<organism evidence="12">
    <name type="scientific">Papilio xuthus</name>
    <name type="common">Asian swallowtail butterfly</name>
    <dbReference type="NCBI Taxonomy" id="66420"/>
    <lineage>
        <taxon>Eukaryota</taxon>
        <taxon>Metazoa</taxon>
        <taxon>Ecdysozoa</taxon>
        <taxon>Arthropoda</taxon>
        <taxon>Hexapoda</taxon>
        <taxon>Insecta</taxon>
        <taxon>Pterygota</taxon>
        <taxon>Neoptera</taxon>
        <taxon>Endopterygota</taxon>
        <taxon>Lepidoptera</taxon>
        <taxon>Glossata</taxon>
        <taxon>Ditrysia</taxon>
        <taxon>Papilionoidea</taxon>
        <taxon>Papilionidae</taxon>
        <taxon>Papilioninae</taxon>
        <taxon>Papilio</taxon>
    </lineage>
</organism>
<dbReference type="PROSITE" id="PS50021">
    <property type="entry name" value="CH"/>
    <property type="match status" value="2"/>
</dbReference>
<dbReference type="SUPFAM" id="SSF46966">
    <property type="entry name" value="Spectrin repeat"/>
    <property type="match status" value="4"/>
</dbReference>
<dbReference type="InterPro" id="IPR001715">
    <property type="entry name" value="CH_dom"/>
</dbReference>
<dbReference type="FunFam" id="1.10.238.10:FF:000004">
    <property type="entry name" value="Actinin alpha 1"/>
    <property type="match status" value="1"/>
</dbReference>
<dbReference type="CDD" id="cd21214">
    <property type="entry name" value="CH_ACTN_rpt1"/>
    <property type="match status" value="1"/>
</dbReference>
<dbReference type="GeneID" id="106121667"/>
<keyword evidence="5" id="KW-0009">Actin-binding</keyword>
<accession>A0AAJ6ZI27</accession>
<dbReference type="Pfam" id="PF08726">
    <property type="entry name" value="EFhand_Ca_insen"/>
    <property type="match status" value="1"/>
</dbReference>
<dbReference type="PROSITE" id="PS50222">
    <property type="entry name" value="EF_HAND_2"/>
    <property type="match status" value="2"/>
</dbReference>
<protein>
    <recommendedName>
        <fullName evidence="8">Alpha-actinin, sarcomeric</fullName>
    </recommendedName>
    <alternativeName>
        <fullName evidence="7">F-actin cross-linking protein</fullName>
    </alternativeName>
</protein>
<feature type="domain" description="Calponin-homology (CH)" evidence="10">
    <location>
        <begin position="39"/>
        <end position="143"/>
    </location>
</feature>
<evidence type="ECO:0000259" key="11">
    <source>
        <dbReference type="PROSITE" id="PS50222"/>
    </source>
</evidence>
<name>A0AAJ6ZI27_PAPXU</name>
<dbReference type="Gene3D" id="1.10.238.10">
    <property type="entry name" value="EF-hand"/>
    <property type="match status" value="2"/>
</dbReference>
<dbReference type="FunFam" id="1.20.58.60:FF:000002">
    <property type="entry name" value="Actinin, alpha 1"/>
    <property type="match status" value="1"/>
</dbReference>
<dbReference type="GO" id="GO:0005737">
    <property type="term" value="C:cytoplasm"/>
    <property type="evidence" value="ECO:0007669"/>
    <property type="project" value="UniProtKB-ARBA"/>
</dbReference>
<dbReference type="Gene3D" id="1.10.418.10">
    <property type="entry name" value="Calponin-like domain"/>
    <property type="match status" value="2"/>
</dbReference>
<evidence type="ECO:0000256" key="4">
    <source>
        <dbReference type="ARBA" id="ARBA00022837"/>
    </source>
</evidence>
<dbReference type="PROSITE" id="PS00019">
    <property type="entry name" value="ACTININ_1"/>
    <property type="match status" value="1"/>
</dbReference>
<dbReference type="FunFam" id="1.10.418.10:FF:000001">
    <property type="entry name" value="Actinin alpha 1"/>
    <property type="match status" value="1"/>
</dbReference>
<feature type="domain" description="Calponin-homology (CH)" evidence="10">
    <location>
        <begin position="152"/>
        <end position="258"/>
    </location>
</feature>
<evidence type="ECO:0000259" key="10">
    <source>
        <dbReference type="PROSITE" id="PS50021"/>
    </source>
</evidence>
<dbReference type="InterPro" id="IPR014837">
    <property type="entry name" value="EF-hand_Ca_insen"/>
</dbReference>
<dbReference type="SUPFAM" id="SSF47576">
    <property type="entry name" value="Calponin-homology domain, CH-domain"/>
    <property type="match status" value="1"/>
</dbReference>
<evidence type="ECO:0000256" key="6">
    <source>
        <dbReference type="ARBA" id="ARBA00037076"/>
    </source>
</evidence>
<feature type="domain" description="EF-hand" evidence="11">
    <location>
        <begin position="795"/>
        <end position="830"/>
    </location>
</feature>
<evidence type="ECO:0000256" key="3">
    <source>
        <dbReference type="ARBA" id="ARBA00022737"/>
    </source>
</evidence>
<evidence type="ECO:0000256" key="9">
    <source>
        <dbReference type="SAM" id="Coils"/>
    </source>
</evidence>
<dbReference type="Proteomes" id="UP000694872">
    <property type="component" value="Unplaced"/>
</dbReference>
<dbReference type="CTD" id="31166"/>
<dbReference type="CDD" id="cd21216">
    <property type="entry name" value="CH_ACTN_rpt2"/>
    <property type="match status" value="1"/>
</dbReference>
<dbReference type="SMART" id="SM00033">
    <property type="entry name" value="CH"/>
    <property type="match status" value="2"/>
</dbReference>
<dbReference type="InterPro" id="IPR001589">
    <property type="entry name" value="Actinin_actin-bd_CS"/>
</dbReference>
<gene>
    <name evidence="12" type="primary">LOC106121667</name>
</gene>
<dbReference type="Pfam" id="PF00307">
    <property type="entry name" value="CH"/>
    <property type="match status" value="2"/>
</dbReference>
<dbReference type="GO" id="GO:0005509">
    <property type="term" value="F:calcium ion binding"/>
    <property type="evidence" value="ECO:0007669"/>
    <property type="project" value="InterPro"/>
</dbReference>
<dbReference type="SMART" id="SM01184">
    <property type="entry name" value="efhand_Ca_insen"/>
    <property type="match status" value="1"/>
</dbReference>
<comment type="function">
    <text evidence="6">F-actin cross-linking protein which is thought to anchor actin to a variety of intracellular structures. This is a bundling protein.</text>
</comment>
<dbReference type="PROSITE" id="PS00018">
    <property type="entry name" value="EF_HAND_1"/>
    <property type="match status" value="1"/>
</dbReference>
<dbReference type="InterPro" id="IPR018247">
    <property type="entry name" value="EF_Hand_1_Ca_BS"/>
</dbReference>
<dbReference type="FunFam" id="1.20.58.60:FF:000003">
    <property type="entry name" value="Actinin, alpha 1"/>
    <property type="match status" value="1"/>
</dbReference>
<dbReference type="FunFam" id="1.20.58.60:FF:000005">
    <property type="entry name" value="Actinin alpha 1"/>
    <property type="match status" value="1"/>
</dbReference>
<dbReference type="Gene3D" id="1.20.58.60">
    <property type="match status" value="4"/>
</dbReference>